<dbReference type="InterPro" id="IPR033728">
    <property type="entry name" value="ThrRS_core"/>
</dbReference>
<dbReference type="CDD" id="cd01667">
    <property type="entry name" value="TGS_ThrRS"/>
    <property type="match status" value="1"/>
</dbReference>
<feature type="domain" description="Aminoacyl-transfer RNA synthetases class-II family profile" evidence="12">
    <location>
        <begin position="337"/>
        <end position="601"/>
    </location>
</feature>
<dbReference type="InterPro" id="IPR002314">
    <property type="entry name" value="aa-tRNA-synt_IIb"/>
</dbReference>
<dbReference type="GO" id="GO:0005524">
    <property type="term" value="F:ATP binding"/>
    <property type="evidence" value="ECO:0007669"/>
    <property type="project" value="UniProtKB-KW"/>
</dbReference>
<dbReference type="GO" id="GO:0009507">
    <property type="term" value="C:chloroplast"/>
    <property type="evidence" value="ECO:0007669"/>
    <property type="project" value="TreeGrafter"/>
</dbReference>
<evidence type="ECO:0000256" key="5">
    <source>
        <dbReference type="ARBA" id="ARBA00022598"/>
    </source>
</evidence>
<dbReference type="CDD" id="cd00860">
    <property type="entry name" value="ThrRS_anticodon"/>
    <property type="match status" value="1"/>
</dbReference>
<evidence type="ECO:0000256" key="6">
    <source>
        <dbReference type="ARBA" id="ARBA00022741"/>
    </source>
</evidence>
<evidence type="ECO:0000256" key="8">
    <source>
        <dbReference type="ARBA" id="ARBA00022917"/>
    </source>
</evidence>
<dbReference type="Pfam" id="PF07973">
    <property type="entry name" value="tRNA_SAD"/>
    <property type="match status" value="1"/>
</dbReference>
<dbReference type="PANTHER" id="PTHR11451">
    <property type="entry name" value="THREONINE-TRNA LIGASE"/>
    <property type="match status" value="1"/>
</dbReference>
<dbReference type="PROSITE" id="PS50862">
    <property type="entry name" value="AA_TRNA_LIGASE_II"/>
    <property type="match status" value="1"/>
</dbReference>
<reference evidence="14" key="1">
    <citation type="submission" date="2021-01" db="EMBL/GenBank/DDBJ databases">
        <authorList>
            <person name="Corre E."/>
            <person name="Pelletier E."/>
            <person name="Niang G."/>
            <person name="Scheremetjew M."/>
            <person name="Finn R."/>
            <person name="Kale V."/>
            <person name="Holt S."/>
            <person name="Cochrane G."/>
            <person name="Meng A."/>
            <person name="Brown T."/>
            <person name="Cohen L."/>
        </authorList>
    </citation>
    <scope>NUCLEOTIDE SEQUENCE</scope>
    <source>
        <strain evidence="14">PLY429</strain>
    </source>
</reference>
<evidence type="ECO:0000256" key="10">
    <source>
        <dbReference type="ARBA" id="ARBA00031900"/>
    </source>
</evidence>
<dbReference type="Gene3D" id="3.40.50.800">
    <property type="entry name" value="Anticodon-binding domain"/>
    <property type="match status" value="1"/>
</dbReference>
<dbReference type="FunFam" id="3.40.50.800:FF:000003">
    <property type="entry name" value="Threonine--tRNA ligase 2, cytoplasmic"/>
    <property type="match status" value="1"/>
</dbReference>
<accession>A0A7S1SLY8</accession>
<feature type="domain" description="TGS" evidence="13">
    <location>
        <begin position="69"/>
        <end position="131"/>
    </location>
</feature>
<evidence type="ECO:0000259" key="12">
    <source>
        <dbReference type="PROSITE" id="PS50862"/>
    </source>
</evidence>
<keyword evidence="5" id="KW-0436">Ligase</keyword>
<dbReference type="InterPro" id="IPR012947">
    <property type="entry name" value="tRNA_SAD"/>
</dbReference>
<dbReference type="EC" id="6.1.1.3" evidence="3"/>
<comment type="similarity">
    <text evidence="2">Belongs to the class-II aminoacyl-tRNA synthetase family.</text>
</comment>
<evidence type="ECO:0000259" key="13">
    <source>
        <dbReference type="PROSITE" id="PS51880"/>
    </source>
</evidence>
<dbReference type="Pfam" id="PF00587">
    <property type="entry name" value="tRNA-synt_2b"/>
    <property type="match status" value="1"/>
</dbReference>
<evidence type="ECO:0000256" key="7">
    <source>
        <dbReference type="ARBA" id="ARBA00022840"/>
    </source>
</evidence>
<dbReference type="CDD" id="cd00771">
    <property type="entry name" value="ThrRS_core"/>
    <property type="match status" value="1"/>
</dbReference>
<sequence>MQQERGLGLVTDKMSDLSVAEQGRAAEKEAIFKSRLEERMPYYHRRVELFEGYYAREAEKRAAAKASNVAIKVIMPDGAEREAVKGYTTPYEIADQISKNLAKRCVVAKVDGCTWDLSRPLEGDCALQLVSFDERDGKDTFWHSSAHVLGEALELEFGVDLTIGPPIEEGFYYDCHMGDATLNEDDLQRVEKRVTNAIKEKQPFQRIEVSRAEALAMFQENKFKIELIENLPEDAIISVYRVGPMVDLCSGPHVPDTSLLKAVALTSTSRAFWRADTNKDALQRVYAITFPDAKQLKEYQHRIAEAKKRDHRLLGQQYTLFFFHPLSPGSCFFQPLGARIYNSLVGLVKEKYWEYEYDEVMTPNMYNFDLWKVSGHADHYKENMFSIQVEKQEFGLKPMNCPGHCLMFNSRVRSYREMPLRMADFGVLHRNEYSGALHGLTRVRRFQQDDAHIFCRPDQVMQEVSGFLKMLDEVYGVFGLEYELALSTRPESYMGEIETWNKAEAALTEALNGTGREWKENPEDGAFYGPKIDITVFDALNRRFQCATVQLDFQLPIRFDLSYMTEETGVTARPVIVHRAILGSVERMFAILTEHYAGKWPLWLSPRQVMVVPISGASYEYAEEVRKVIRKAGFYVDSDCSDRKMQKKVREAQLDQYNYILVVGAEEAAARTVNVRTRDNKVHGMHKLEEVLSVLQEEKGGRSLSSLFGQE</sequence>
<dbReference type="InterPro" id="IPR002320">
    <property type="entry name" value="Thr-tRNA-ligase_IIa"/>
</dbReference>
<dbReference type="Pfam" id="PF03129">
    <property type="entry name" value="HGTP_anticodon"/>
    <property type="match status" value="1"/>
</dbReference>
<dbReference type="Gene3D" id="3.30.980.10">
    <property type="entry name" value="Threonyl-trna Synthetase, Chain A, domain 2"/>
    <property type="match status" value="1"/>
</dbReference>
<dbReference type="GO" id="GO:0004829">
    <property type="term" value="F:threonine-tRNA ligase activity"/>
    <property type="evidence" value="ECO:0007669"/>
    <property type="project" value="UniProtKB-EC"/>
</dbReference>
<dbReference type="InterPro" id="IPR045864">
    <property type="entry name" value="aa-tRNA-synth_II/BPL/LPL"/>
</dbReference>
<dbReference type="Gene3D" id="3.10.20.30">
    <property type="match status" value="1"/>
</dbReference>
<dbReference type="FunFam" id="3.10.20.30:FF:000006">
    <property type="entry name" value="Threonine--tRNA ligase, cytoplasmic"/>
    <property type="match status" value="1"/>
</dbReference>
<keyword evidence="7" id="KW-0067">ATP-binding</keyword>
<dbReference type="HAMAP" id="MF_00184">
    <property type="entry name" value="Thr_tRNA_synth"/>
    <property type="match status" value="1"/>
</dbReference>
<dbReference type="InterPro" id="IPR012676">
    <property type="entry name" value="TGS-like"/>
</dbReference>
<dbReference type="PANTHER" id="PTHR11451:SF46">
    <property type="entry name" value="THREONINE--TRNA LIGASE"/>
    <property type="match status" value="1"/>
</dbReference>
<protein>
    <recommendedName>
        <fullName evidence="3">threonine--tRNA ligase</fullName>
        <ecNumber evidence="3">6.1.1.3</ecNumber>
    </recommendedName>
    <alternativeName>
        <fullName evidence="10">Threonyl-tRNA synthetase</fullName>
    </alternativeName>
</protein>
<dbReference type="Gene3D" id="3.30.930.10">
    <property type="entry name" value="Bira Bifunctional Protein, Domain 2"/>
    <property type="match status" value="1"/>
</dbReference>
<comment type="catalytic activity">
    <reaction evidence="11">
        <text>tRNA(Thr) + L-threonine + ATP = L-threonyl-tRNA(Thr) + AMP + diphosphate + H(+)</text>
        <dbReference type="Rhea" id="RHEA:24624"/>
        <dbReference type="Rhea" id="RHEA-COMP:9670"/>
        <dbReference type="Rhea" id="RHEA-COMP:9704"/>
        <dbReference type="ChEBI" id="CHEBI:15378"/>
        <dbReference type="ChEBI" id="CHEBI:30616"/>
        <dbReference type="ChEBI" id="CHEBI:33019"/>
        <dbReference type="ChEBI" id="CHEBI:57926"/>
        <dbReference type="ChEBI" id="CHEBI:78442"/>
        <dbReference type="ChEBI" id="CHEBI:78534"/>
        <dbReference type="ChEBI" id="CHEBI:456215"/>
        <dbReference type="EC" id="6.1.1.3"/>
    </reaction>
</comment>
<dbReference type="SMART" id="SM00863">
    <property type="entry name" value="tRNA_SAD"/>
    <property type="match status" value="1"/>
</dbReference>
<dbReference type="InterPro" id="IPR012675">
    <property type="entry name" value="Beta-grasp_dom_sf"/>
</dbReference>
<dbReference type="SUPFAM" id="SSF55186">
    <property type="entry name" value="ThrRS/AlaRS common domain"/>
    <property type="match status" value="1"/>
</dbReference>
<name>A0A7S1SLY8_9CHLO</name>
<proteinExistence type="inferred from homology"/>
<evidence type="ECO:0000256" key="4">
    <source>
        <dbReference type="ARBA" id="ARBA00022490"/>
    </source>
</evidence>
<dbReference type="GO" id="GO:0005739">
    <property type="term" value="C:mitochondrion"/>
    <property type="evidence" value="ECO:0007669"/>
    <property type="project" value="TreeGrafter"/>
</dbReference>
<organism evidence="14">
    <name type="scientific">Tetraselmis chuii</name>
    <dbReference type="NCBI Taxonomy" id="63592"/>
    <lineage>
        <taxon>Eukaryota</taxon>
        <taxon>Viridiplantae</taxon>
        <taxon>Chlorophyta</taxon>
        <taxon>core chlorophytes</taxon>
        <taxon>Chlorodendrophyceae</taxon>
        <taxon>Chlorodendrales</taxon>
        <taxon>Chlorodendraceae</taxon>
        <taxon>Tetraselmis</taxon>
    </lineage>
</organism>
<evidence type="ECO:0000313" key="14">
    <source>
        <dbReference type="EMBL" id="CAD9202893.1"/>
    </source>
</evidence>
<dbReference type="InterPro" id="IPR036621">
    <property type="entry name" value="Anticodon-bd_dom_sf"/>
</dbReference>
<dbReference type="NCBIfam" id="TIGR00418">
    <property type="entry name" value="thrS"/>
    <property type="match status" value="1"/>
</dbReference>
<keyword evidence="9" id="KW-0030">Aminoacyl-tRNA synthetase</keyword>
<dbReference type="Pfam" id="PF02824">
    <property type="entry name" value="TGS"/>
    <property type="match status" value="1"/>
</dbReference>
<dbReference type="PROSITE" id="PS51880">
    <property type="entry name" value="TGS"/>
    <property type="match status" value="1"/>
</dbReference>
<gene>
    <name evidence="14" type="ORF">TCHU04912_LOCUS5126</name>
</gene>
<evidence type="ECO:0000256" key="3">
    <source>
        <dbReference type="ARBA" id="ARBA00013163"/>
    </source>
</evidence>
<dbReference type="SUPFAM" id="SSF52954">
    <property type="entry name" value="Class II aaRS ABD-related"/>
    <property type="match status" value="1"/>
</dbReference>
<dbReference type="InterPro" id="IPR006195">
    <property type="entry name" value="aa-tRNA-synth_II"/>
</dbReference>
<evidence type="ECO:0000256" key="1">
    <source>
        <dbReference type="ARBA" id="ARBA00004496"/>
    </source>
</evidence>
<dbReference type="InterPro" id="IPR018163">
    <property type="entry name" value="Thr/Ala-tRNA-synth_IIc_edit"/>
</dbReference>
<dbReference type="AlphaFoldDB" id="A0A7S1SLY8"/>
<evidence type="ECO:0000256" key="2">
    <source>
        <dbReference type="ARBA" id="ARBA00008226"/>
    </source>
</evidence>
<keyword evidence="4" id="KW-0963">Cytoplasm</keyword>
<dbReference type="GO" id="GO:0006435">
    <property type="term" value="P:threonyl-tRNA aminoacylation"/>
    <property type="evidence" value="ECO:0007669"/>
    <property type="project" value="InterPro"/>
</dbReference>
<dbReference type="SUPFAM" id="SSF55681">
    <property type="entry name" value="Class II aaRS and biotin synthetases"/>
    <property type="match status" value="1"/>
</dbReference>
<dbReference type="PRINTS" id="PR01047">
    <property type="entry name" value="TRNASYNTHTHR"/>
</dbReference>
<keyword evidence="8" id="KW-0648">Protein biosynthesis</keyword>
<evidence type="ECO:0000256" key="11">
    <source>
        <dbReference type="ARBA" id="ARBA00049515"/>
    </source>
</evidence>
<comment type="subcellular location">
    <subcellularLocation>
        <location evidence="1">Cytoplasm</location>
    </subcellularLocation>
</comment>
<dbReference type="InterPro" id="IPR047246">
    <property type="entry name" value="ThrRS_anticodon"/>
</dbReference>
<dbReference type="FunFam" id="3.30.930.10:FF:000213">
    <property type="entry name" value="Probable threonine--tRNA ligase, cytoplasmic"/>
    <property type="match status" value="1"/>
</dbReference>
<dbReference type="EMBL" id="HBGG01010168">
    <property type="protein sequence ID" value="CAD9202893.1"/>
    <property type="molecule type" value="Transcribed_RNA"/>
</dbReference>
<dbReference type="InterPro" id="IPR004095">
    <property type="entry name" value="TGS"/>
</dbReference>
<dbReference type="FunFam" id="3.30.980.10:FF:000005">
    <property type="entry name" value="Threonyl-tRNA synthetase, mitochondrial"/>
    <property type="match status" value="1"/>
</dbReference>
<dbReference type="FunFam" id="3.30.930.10:FF:000198">
    <property type="entry name" value="Threonine--tRNA ligase mitochondrial 1"/>
    <property type="match status" value="1"/>
</dbReference>
<dbReference type="InterPro" id="IPR004154">
    <property type="entry name" value="Anticodon-bd"/>
</dbReference>
<dbReference type="SUPFAM" id="SSF81271">
    <property type="entry name" value="TGS-like"/>
    <property type="match status" value="1"/>
</dbReference>
<evidence type="ECO:0000256" key="9">
    <source>
        <dbReference type="ARBA" id="ARBA00023146"/>
    </source>
</evidence>
<keyword evidence="6" id="KW-0547">Nucleotide-binding</keyword>